<comment type="caution">
    <text evidence="3">The sequence shown here is derived from an EMBL/GenBank/DDBJ whole genome shotgun (WGS) entry which is preliminary data.</text>
</comment>
<feature type="non-terminal residue" evidence="3">
    <location>
        <position position="185"/>
    </location>
</feature>
<dbReference type="PANTHER" id="PTHR41390:SF1">
    <property type="entry name" value="NADH-UBIQUINONE OXIDOREDUCTASE 213 KDA SUBUNIT"/>
    <property type="match status" value="1"/>
</dbReference>
<gene>
    <name evidence="3" type="ORF">LPJ53_003661</name>
</gene>
<name>A0A9W7XYU5_9FUNG</name>
<proteinExistence type="predicted"/>
<feature type="transmembrane region" description="Helical" evidence="2">
    <location>
        <begin position="90"/>
        <end position="108"/>
    </location>
</feature>
<evidence type="ECO:0000313" key="4">
    <source>
        <dbReference type="Proteomes" id="UP001149813"/>
    </source>
</evidence>
<dbReference type="EMBL" id="JANBOJ010000144">
    <property type="protein sequence ID" value="KAJ1721881.1"/>
    <property type="molecule type" value="Genomic_DNA"/>
</dbReference>
<evidence type="ECO:0000313" key="3">
    <source>
        <dbReference type="EMBL" id="KAJ1721881.1"/>
    </source>
</evidence>
<keyword evidence="2" id="KW-1133">Transmembrane helix</keyword>
<feature type="transmembrane region" description="Helical" evidence="2">
    <location>
        <begin position="41"/>
        <end position="61"/>
    </location>
</feature>
<dbReference type="AlphaFoldDB" id="A0A9W7XYU5"/>
<feature type="transmembrane region" description="Helical" evidence="2">
    <location>
        <begin position="114"/>
        <end position="133"/>
    </location>
</feature>
<protein>
    <submittedName>
        <fullName evidence="3">Uncharacterized protein</fullName>
    </submittedName>
</protein>
<feature type="region of interest" description="Disordered" evidence="1">
    <location>
        <begin position="148"/>
        <end position="185"/>
    </location>
</feature>
<feature type="transmembrane region" description="Helical" evidence="2">
    <location>
        <begin position="14"/>
        <end position="35"/>
    </location>
</feature>
<dbReference type="Proteomes" id="UP001149813">
    <property type="component" value="Unassembled WGS sequence"/>
</dbReference>
<sequence length="185" mass="20186">MSAVISDPDARRRILAGTASMAAVGGAVGLNVAILRNLQPIARHTLTMSANWTLCSLFFFTTREALLAEQRSRNHTLHLRMSQTRSSDEMFSSVIAGGLTGGMLAFISRGRRQSAITGAAFFAAVAAAGQFAYTKANQRRQQMIISRMHSGSVSEPQMPENKQDEEEEKQQQSTSIVSRLRRAVA</sequence>
<keyword evidence="2" id="KW-0472">Membrane</keyword>
<evidence type="ECO:0000256" key="1">
    <source>
        <dbReference type="SAM" id="MobiDB-lite"/>
    </source>
</evidence>
<evidence type="ECO:0000256" key="2">
    <source>
        <dbReference type="SAM" id="Phobius"/>
    </source>
</evidence>
<organism evidence="3 4">
    <name type="scientific">Coemansia erecta</name>
    <dbReference type="NCBI Taxonomy" id="147472"/>
    <lineage>
        <taxon>Eukaryota</taxon>
        <taxon>Fungi</taxon>
        <taxon>Fungi incertae sedis</taxon>
        <taxon>Zoopagomycota</taxon>
        <taxon>Kickxellomycotina</taxon>
        <taxon>Kickxellomycetes</taxon>
        <taxon>Kickxellales</taxon>
        <taxon>Kickxellaceae</taxon>
        <taxon>Coemansia</taxon>
    </lineage>
</organism>
<accession>A0A9W7XYU5</accession>
<dbReference type="OrthoDB" id="5565730at2759"/>
<keyword evidence="2" id="KW-0812">Transmembrane</keyword>
<dbReference type="PANTHER" id="PTHR41390">
    <property type="entry name" value="CHROMOSOME 7, WHOLE GENOME SHOTGUN SEQUENCE"/>
    <property type="match status" value="1"/>
</dbReference>
<keyword evidence="4" id="KW-1185">Reference proteome</keyword>
<reference evidence="3" key="1">
    <citation type="submission" date="2022-07" db="EMBL/GenBank/DDBJ databases">
        <title>Phylogenomic reconstructions and comparative analyses of Kickxellomycotina fungi.</title>
        <authorList>
            <person name="Reynolds N.K."/>
            <person name="Stajich J.E."/>
            <person name="Barry K."/>
            <person name="Grigoriev I.V."/>
            <person name="Crous P."/>
            <person name="Smith M.E."/>
        </authorList>
    </citation>
    <scope>NUCLEOTIDE SEQUENCE</scope>
    <source>
        <strain evidence="3">NBRC 32514</strain>
    </source>
</reference>